<gene>
    <name evidence="1" type="ORF">BRYFOR_08396</name>
</gene>
<sequence>MSQHLPAVSGGQKAVADKTGQFLLDVRLRQMAEVQIDIRHDISFVRYGAGGGHHVFDIAADGTMGQIFIIHLLRFQKEAEVMVGGEPPAGGELTADFHIIRTGICQNGPENLTELAAGVMAVHDIGGHRMGDNPREVFQNKAEGIVERNLARSDQQTVKRPVKFPYIDAETGTGNPVSGIIEISDPMESIRVGGVLLQRQNQIGGVLRGAEYRGGKLSERTVSGGDDGEIHADDYAGIGYDGAGEVQQILDGTVHHPGFKKRLVPFLIFAENLRHCLRQRFRVCARNQTEIRGFLKERGIGGLCYNQQAVQGILQKIREDFRRNPDQIAGKGRVRSVADAVFQTRRGGETGGSVCLGVRFL</sequence>
<proteinExistence type="predicted"/>
<reference evidence="1" key="1">
    <citation type="submission" date="2009-07" db="EMBL/GenBank/DDBJ databases">
        <authorList>
            <person name="Weinstock G."/>
            <person name="Sodergren E."/>
            <person name="Clifton S."/>
            <person name="Fulton L."/>
            <person name="Fulton B."/>
            <person name="Courtney L."/>
            <person name="Fronick C."/>
            <person name="Harrison M."/>
            <person name="Strong C."/>
            <person name="Farmer C."/>
            <person name="Delahaunty K."/>
            <person name="Markovic C."/>
            <person name="Hall O."/>
            <person name="Minx P."/>
            <person name="Tomlinson C."/>
            <person name="Mitreva M."/>
            <person name="Nelson J."/>
            <person name="Hou S."/>
            <person name="Wollam A."/>
            <person name="Pepin K.H."/>
            <person name="Johnson M."/>
            <person name="Bhonagiri V."/>
            <person name="Nash W.E."/>
            <person name="Warren W."/>
            <person name="Chinwalla A."/>
            <person name="Mardis E.R."/>
            <person name="Wilson R.K."/>
        </authorList>
    </citation>
    <scope>NUCLEOTIDE SEQUENCE [LARGE SCALE GENOMIC DNA]</scope>
    <source>
        <strain evidence="1">DSM 14469</strain>
    </source>
</reference>
<evidence type="ECO:0000313" key="2">
    <source>
        <dbReference type="Proteomes" id="UP000005561"/>
    </source>
</evidence>
<dbReference type="EMBL" id="ACCL02000017">
    <property type="protein sequence ID" value="EET59542.1"/>
    <property type="molecule type" value="Genomic_DNA"/>
</dbReference>
<comment type="caution">
    <text evidence="1">The sequence shown here is derived from an EMBL/GenBank/DDBJ whole genome shotgun (WGS) entry which is preliminary data.</text>
</comment>
<dbReference type="Proteomes" id="UP000005561">
    <property type="component" value="Unassembled WGS sequence"/>
</dbReference>
<name>C6LIG1_9FIRM</name>
<evidence type="ECO:0000313" key="1">
    <source>
        <dbReference type="EMBL" id="EET59542.1"/>
    </source>
</evidence>
<accession>C6LIG1</accession>
<protein>
    <submittedName>
        <fullName evidence="1">Uncharacterized protein</fullName>
    </submittedName>
</protein>
<keyword evidence="2" id="KW-1185">Reference proteome</keyword>
<organism evidence="1 2">
    <name type="scientific">Marvinbryantia formatexigens DSM 14469</name>
    <dbReference type="NCBI Taxonomy" id="478749"/>
    <lineage>
        <taxon>Bacteria</taxon>
        <taxon>Bacillati</taxon>
        <taxon>Bacillota</taxon>
        <taxon>Clostridia</taxon>
        <taxon>Lachnospirales</taxon>
        <taxon>Lachnospiraceae</taxon>
        <taxon>Marvinbryantia</taxon>
    </lineage>
</organism>
<dbReference type="AlphaFoldDB" id="C6LIG1"/>